<evidence type="ECO:0000313" key="4">
    <source>
        <dbReference type="Proteomes" id="UP001522905"/>
    </source>
</evidence>
<dbReference type="InterPro" id="IPR036866">
    <property type="entry name" value="RibonucZ/Hydroxyglut_hydro"/>
</dbReference>
<organism evidence="3 4">
    <name type="scientific">Apilactobacillus xinyiensis</name>
    <dbReference type="NCBI Taxonomy" id="2841032"/>
    <lineage>
        <taxon>Bacteria</taxon>
        <taxon>Bacillati</taxon>
        <taxon>Bacillota</taxon>
        <taxon>Bacilli</taxon>
        <taxon>Lactobacillales</taxon>
        <taxon>Lactobacillaceae</taxon>
        <taxon>Apilactobacillus</taxon>
    </lineage>
</organism>
<gene>
    <name evidence="3" type="ORF">LNP07_04485</name>
</gene>
<accession>A0ABT0I220</accession>
<dbReference type="SMART" id="SM00849">
    <property type="entry name" value="Lactamase_B"/>
    <property type="match status" value="1"/>
</dbReference>
<dbReference type="InterPro" id="IPR001279">
    <property type="entry name" value="Metallo-B-lactamas"/>
</dbReference>
<dbReference type="EMBL" id="JAJIAO010000003">
    <property type="protein sequence ID" value="MCK8624768.1"/>
    <property type="molecule type" value="Genomic_DNA"/>
</dbReference>
<name>A0ABT0I220_9LACO</name>
<protein>
    <submittedName>
        <fullName evidence="3">MBL fold metallo-hydrolase</fullName>
    </submittedName>
</protein>
<dbReference type="CDD" id="cd07716">
    <property type="entry name" value="RNaseZ_short-form-like_MBL-fold"/>
    <property type="match status" value="1"/>
</dbReference>
<dbReference type="PANTHER" id="PTHR46018">
    <property type="entry name" value="ZINC PHOSPHODIESTERASE ELAC PROTEIN 1"/>
    <property type="match status" value="1"/>
</dbReference>
<dbReference type="SUPFAM" id="SSF56281">
    <property type="entry name" value="Metallo-hydrolase/oxidoreductase"/>
    <property type="match status" value="1"/>
</dbReference>
<dbReference type="RefSeq" id="WP_220728235.1">
    <property type="nucleotide sequence ID" value="NZ_BPLL01000002.1"/>
</dbReference>
<evidence type="ECO:0000259" key="2">
    <source>
        <dbReference type="SMART" id="SM00849"/>
    </source>
</evidence>
<feature type="domain" description="Metallo-beta-lactamase" evidence="2">
    <location>
        <begin position="18"/>
        <end position="211"/>
    </location>
</feature>
<proteinExistence type="predicted"/>
<evidence type="ECO:0000256" key="1">
    <source>
        <dbReference type="ARBA" id="ARBA00022833"/>
    </source>
</evidence>
<dbReference type="Proteomes" id="UP001522905">
    <property type="component" value="Unassembled WGS sequence"/>
</dbReference>
<sequence length="246" mass="27858">MHLKVLGYYGGYPYNNIGTSAYLLSSGEYNLMIDCGSGDLLSLENNLNPLMLDDVIISHYHNDHMADVGVLQYYWQLHKERPNKDILPIYGNNSNLDIVSSFNWPNSTVGKSFDASTKLELGPFIITFKKVHHPVPSFAMRIVEKSTNKILVYTSDTYYFKELDKFSENADLLITDTNFYSDKDGKKWHMTSTESGKLAKNANVKKLLLSHLPQNGDLNQLLEEARIASSNQIDISLAQQNLDIKI</sequence>
<dbReference type="PANTHER" id="PTHR46018:SF4">
    <property type="entry name" value="METALLO-HYDROLASE YHFI-RELATED"/>
    <property type="match status" value="1"/>
</dbReference>
<comment type="caution">
    <text evidence="3">The sequence shown here is derived from an EMBL/GenBank/DDBJ whole genome shotgun (WGS) entry which is preliminary data.</text>
</comment>
<evidence type="ECO:0000313" key="3">
    <source>
        <dbReference type="EMBL" id="MCK8624768.1"/>
    </source>
</evidence>
<keyword evidence="4" id="KW-1185">Reference proteome</keyword>
<reference evidence="3 4" key="1">
    <citation type="submission" date="2021-11" db="EMBL/GenBank/DDBJ databases">
        <title>Comparative genomics of bee honey and flower isolates.</title>
        <authorList>
            <person name="Bechtner J.D."/>
            <person name="Gallus M.K."/>
            <person name="Ehrmann M."/>
        </authorList>
    </citation>
    <scope>NUCLEOTIDE SEQUENCE [LARGE SCALE GENOMIC DNA]</scope>
    <source>
        <strain evidence="3 4">M161</strain>
    </source>
</reference>
<dbReference type="Pfam" id="PF12706">
    <property type="entry name" value="Lactamase_B_2"/>
    <property type="match status" value="1"/>
</dbReference>
<keyword evidence="1" id="KW-0862">Zinc</keyword>
<dbReference type="Gene3D" id="3.60.15.10">
    <property type="entry name" value="Ribonuclease Z/Hydroxyacylglutathione hydrolase-like"/>
    <property type="match status" value="1"/>
</dbReference>